<evidence type="ECO:0000313" key="1">
    <source>
        <dbReference type="EMBL" id="CDX26599.1"/>
    </source>
</evidence>
<sequence>MGIASMRHYDLSQAKGNIRATLGTLEEWYVLLGNCYACDHIGRLDRWALQLRYGKDCRIKALEHRLACTKCGNRLFNGFCIAKQKR</sequence>
<name>A0A090E9L3_MESPL</name>
<organism evidence="1 2">
    <name type="scientific">Mesorhizobium plurifarium</name>
    <dbReference type="NCBI Taxonomy" id="69974"/>
    <lineage>
        <taxon>Bacteria</taxon>
        <taxon>Pseudomonadati</taxon>
        <taxon>Pseudomonadota</taxon>
        <taxon>Alphaproteobacteria</taxon>
        <taxon>Hyphomicrobiales</taxon>
        <taxon>Phyllobacteriaceae</taxon>
        <taxon>Mesorhizobium</taxon>
    </lineage>
</organism>
<reference evidence="2" key="1">
    <citation type="submission" date="2014-08" db="EMBL/GenBank/DDBJ databases">
        <authorList>
            <person name="Moulin L."/>
        </authorList>
    </citation>
    <scope>NUCLEOTIDE SEQUENCE [LARGE SCALE GENOMIC DNA]</scope>
</reference>
<gene>
    <name evidence="1" type="ORF">MPL3356_60459</name>
</gene>
<dbReference type="EMBL" id="CCMZ01000056">
    <property type="protein sequence ID" value="CDX26599.1"/>
    <property type="molecule type" value="Genomic_DNA"/>
</dbReference>
<dbReference type="Proteomes" id="UP000045285">
    <property type="component" value="Unassembled WGS sequence"/>
</dbReference>
<protein>
    <submittedName>
        <fullName evidence="1">Uncharacterized protein</fullName>
    </submittedName>
</protein>
<accession>A0A090E9L3</accession>
<evidence type="ECO:0000313" key="2">
    <source>
        <dbReference type="Proteomes" id="UP000045285"/>
    </source>
</evidence>
<dbReference type="AlphaFoldDB" id="A0A090E9L3"/>
<keyword evidence="2" id="KW-1185">Reference proteome</keyword>
<proteinExistence type="predicted"/>